<keyword evidence="2 3" id="KW-0040">ANK repeat</keyword>
<accession>A0A956NHV5</accession>
<evidence type="ECO:0000256" key="2">
    <source>
        <dbReference type="ARBA" id="ARBA00023043"/>
    </source>
</evidence>
<dbReference type="EMBL" id="JAGQHS010000406">
    <property type="protein sequence ID" value="MCA9759598.1"/>
    <property type="molecule type" value="Genomic_DNA"/>
</dbReference>
<feature type="repeat" description="ANK" evidence="3">
    <location>
        <begin position="59"/>
        <end position="95"/>
    </location>
</feature>
<feature type="repeat" description="ANK" evidence="3">
    <location>
        <begin position="96"/>
        <end position="128"/>
    </location>
</feature>
<dbReference type="Gene3D" id="1.25.40.20">
    <property type="entry name" value="Ankyrin repeat-containing domain"/>
    <property type="match status" value="2"/>
</dbReference>
<comment type="caution">
    <text evidence="4">The sequence shown here is derived from an EMBL/GenBank/DDBJ whole genome shotgun (WGS) entry which is preliminary data.</text>
</comment>
<evidence type="ECO:0000313" key="4">
    <source>
        <dbReference type="EMBL" id="MCA9759598.1"/>
    </source>
</evidence>
<dbReference type="InterPro" id="IPR002110">
    <property type="entry name" value="Ankyrin_rpt"/>
</dbReference>
<dbReference type="Pfam" id="PF00023">
    <property type="entry name" value="Ank"/>
    <property type="match status" value="1"/>
</dbReference>
<reference evidence="4" key="2">
    <citation type="journal article" date="2021" name="Microbiome">
        <title>Successional dynamics and alternative stable states in a saline activated sludge microbial community over 9 years.</title>
        <authorList>
            <person name="Wang Y."/>
            <person name="Ye J."/>
            <person name="Ju F."/>
            <person name="Liu L."/>
            <person name="Boyd J.A."/>
            <person name="Deng Y."/>
            <person name="Parks D.H."/>
            <person name="Jiang X."/>
            <person name="Yin X."/>
            <person name="Woodcroft B.J."/>
            <person name="Tyson G.W."/>
            <person name="Hugenholtz P."/>
            <person name="Polz M.F."/>
            <person name="Zhang T."/>
        </authorList>
    </citation>
    <scope>NUCLEOTIDE SEQUENCE</scope>
    <source>
        <strain evidence="4">HKST-UBA02</strain>
    </source>
</reference>
<reference evidence="4" key="1">
    <citation type="submission" date="2020-04" db="EMBL/GenBank/DDBJ databases">
        <authorList>
            <person name="Zhang T."/>
        </authorList>
    </citation>
    <scope>NUCLEOTIDE SEQUENCE</scope>
    <source>
        <strain evidence="4">HKST-UBA02</strain>
    </source>
</reference>
<dbReference type="AlphaFoldDB" id="A0A956NHV5"/>
<name>A0A956NHV5_UNCEI</name>
<feature type="repeat" description="ANK" evidence="3">
    <location>
        <begin position="184"/>
        <end position="216"/>
    </location>
</feature>
<dbReference type="SUPFAM" id="SSF48403">
    <property type="entry name" value="Ankyrin repeat"/>
    <property type="match status" value="1"/>
</dbReference>
<evidence type="ECO:0000256" key="3">
    <source>
        <dbReference type="PROSITE-ProRule" id="PRU00023"/>
    </source>
</evidence>
<dbReference type="Pfam" id="PF12796">
    <property type="entry name" value="Ank_2"/>
    <property type="match status" value="1"/>
</dbReference>
<proteinExistence type="predicted"/>
<protein>
    <submittedName>
        <fullName evidence="4">Ankyrin repeat domain-containing protein</fullName>
    </submittedName>
</protein>
<sequence>MKGAFLLAFLAFLLLLGWGVAPGGAEIPSEWITAMVEGDLVALDSLLVEANGQFPVDVQGQTLLHLASRYGSGDGNTALLAHLVDSGIPVSAPDLHGITPLHTAASNDCVPCVARLLELGAKVDARRHDGQTPLFHAGPDAQLALIAAGAEVAARDRSGAIPLHVNRRPTEPLLEPGVNVTDAAGMTALHRAALEGDADRIEWLLARGADPRIRTSAPYDFREGVLAPEFDPVLRIDAGKTAYDIAKWQHNRNKWSTGRFSRAKDLLEESRRKRR</sequence>
<dbReference type="PANTHER" id="PTHR24171:SF9">
    <property type="entry name" value="ANKYRIN REPEAT DOMAIN-CONTAINING PROTEIN 39"/>
    <property type="match status" value="1"/>
</dbReference>
<dbReference type="InterPro" id="IPR036770">
    <property type="entry name" value="Ankyrin_rpt-contain_sf"/>
</dbReference>
<evidence type="ECO:0000256" key="1">
    <source>
        <dbReference type="ARBA" id="ARBA00022737"/>
    </source>
</evidence>
<dbReference type="PROSITE" id="PS50088">
    <property type="entry name" value="ANK_REPEAT"/>
    <property type="match status" value="3"/>
</dbReference>
<keyword evidence="1" id="KW-0677">Repeat</keyword>
<dbReference type="PROSITE" id="PS50297">
    <property type="entry name" value="ANK_REP_REGION"/>
    <property type="match status" value="2"/>
</dbReference>
<organism evidence="4 5">
    <name type="scientific">Eiseniibacteriota bacterium</name>
    <dbReference type="NCBI Taxonomy" id="2212470"/>
    <lineage>
        <taxon>Bacteria</taxon>
        <taxon>Candidatus Eiseniibacteriota</taxon>
    </lineage>
</organism>
<gene>
    <name evidence="4" type="ORF">KDA27_27630</name>
</gene>
<evidence type="ECO:0000313" key="5">
    <source>
        <dbReference type="Proteomes" id="UP000739538"/>
    </source>
</evidence>
<dbReference type="SMART" id="SM00248">
    <property type="entry name" value="ANK"/>
    <property type="match status" value="3"/>
</dbReference>
<dbReference type="PANTHER" id="PTHR24171">
    <property type="entry name" value="ANKYRIN REPEAT DOMAIN-CONTAINING PROTEIN 39-RELATED"/>
    <property type="match status" value="1"/>
</dbReference>
<dbReference type="Proteomes" id="UP000739538">
    <property type="component" value="Unassembled WGS sequence"/>
</dbReference>